<dbReference type="GO" id="GO:0008168">
    <property type="term" value="F:methyltransferase activity"/>
    <property type="evidence" value="ECO:0007669"/>
    <property type="project" value="UniProtKB-KW"/>
</dbReference>
<evidence type="ECO:0000313" key="1">
    <source>
        <dbReference type="EMBL" id="KAB1442203.1"/>
    </source>
</evidence>
<dbReference type="Gene3D" id="3.40.50.620">
    <property type="entry name" value="HUPs"/>
    <property type="match status" value="1"/>
</dbReference>
<accession>A0A6N6N321</accession>
<gene>
    <name evidence="1" type="ORF">F8A88_07015</name>
</gene>
<keyword evidence="1" id="KW-0489">Methyltransferase</keyword>
<dbReference type="PANTHER" id="PTHR11933:SF6">
    <property type="entry name" value="THIL AANH DOMAIN-CONTAINING PROTEIN"/>
    <property type="match status" value="1"/>
</dbReference>
<reference evidence="1 2" key="1">
    <citation type="journal article" date="2017" name="Int. J. Syst. Evol. Microbiol.">
        <title>Desulfovibrio senegalensis sp. nov., a mesophilic sulfate reducer isolated from marine sediment.</title>
        <authorList>
            <person name="Thioye A."/>
            <person name="Gam Z.B.A."/>
            <person name="Mbengue M."/>
            <person name="Cayol J.L."/>
            <person name="Joseph-Bartoli M."/>
            <person name="Toure-Kane C."/>
            <person name="Labat M."/>
        </authorList>
    </citation>
    <scope>NUCLEOTIDE SEQUENCE [LARGE SCALE GENOMIC DNA]</scope>
    <source>
        <strain evidence="1 2">DSM 101509</strain>
    </source>
</reference>
<dbReference type="GO" id="GO:0032259">
    <property type="term" value="P:methylation"/>
    <property type="evidence" value="ECO:0007669"/>
    <property type="project" value="UniProtKB-KW"/>
</dbReference>
<proteinExistence type="predicted"/>
<evidence type="ECO:0000313" key="2">
    <source>
        <dbReference type="Proteomes" id="UP000438699"/>
    </source>
</evidence>
<sequence>MTKTYDALALLSGGLDSILAVKVIQDQGLRVLGLHFTSPFFGKKNLIPFWKEHYGIDAVAVNIGRQYVDMMLDGPPNNFGKWLNPCVDCKIIMIEHAKQLMEKYGAKFLISGEVMGQRPMSQRRDAMSLIRKRADAKDVLLRPLSALKLEPTPVEESGLVDRSRLLGLGGRSRKPQLELAKQYGFTEIPTPAGGCVLAEASAAGRFIKLMEEKTRPTPRDFVLAQVGRQVWAGSNWLSMGRKQHENKRLTDLSTDSDYVFTSVGFPGPVAVGRPTDAGSWDVETIRAAAELTASYASKAKRLSQETGRPVTMAVAHDGETREIEVMPRRETAVDWAEPTQDLVAPWKEARKQAQESCENGQ</sequence>
<organism evidence="1 2">
    <name type="scientific">Pseudodesulfovibrio senegalensis</name>
    <dbReference type="NCBI Taxonomy" id="1721087"/>
    <lineage>
        <taxon>Bacteria</taxon>
        <taxon>Pseudomonadati</taxon>
        <taxon>Thermodesulfobacteriota</taxon>
        <taxon>Desulfovibrionia</taxon>
        <taxon>Desulfovibrionales</taxon>
        <taxon>Desulfovibrionaceae</taxon>
    </lineage>
</organism>
<protein>
    <submittedName>
        <fullName evidence="1">tRNA(5-methylaminomethyl-2-thiouridylate) methyltransferase</fullName>
    </submittedName>
</protein>
<keyword evidence="2" id="KW-1185">Reference proteome</keyword>
<keyword evidence="1" id="KW-0808">Transferase</keyword>
<dbReference type="EMBL" id="WAIE01000002">
    <property type="protein sequence ID" value="KAB1442203.1"/>
    <property type="molecule type" value="Genomic_DNA"/>
</dbReference>
<comment type="caution">
    <text evidence="1">The sequence shown here is derived from an EMBL/GenBank/DDBJ whole genome shotgun (WGS) entry which is preliminary data.</text>
</comment>
<dbReference type="SUPFAM" id="SSF52402">
    <property type="entry name" value="Adenine nucleotide alpha hydrolases-like"/>
    <property type="match status" value="1"/>
</dbReference>
<dbReference type="PANTHER" id="PTHR11933">
    <property type="entry name" value="TRNA 5-METHYLAMINOMETHYL-2-THIOURIDYLATE -METHYLTRANSFERASE"/>
    <property type="match status" value="1"/>
</dbReference>
<dbReference type="Proteomes" id="UP000438699">
    <property type="component" value="Unassembled WGS sequence"/>
</dbReference>
<name>A0A6N6N321_9BACT</name>
<dbReference type="RefSeq" id="WP_151150424.1">
    <property type="nucleotide sequence ID" value="NZ_WAIE01000002.1"/>
</dbReference>
<dbReference type="InterPro" id="IPR014729">
    <property type="entry name" value="Rossmann-like_a/b/a_fold"/>
</dbReference>
<dbReference type="OrthoDB" id="9781887at2"/>
<dbReference type="AlphaFoldDB" id="A0A6N6N321"/>